<dbReference type="Gene3D" id="3.90.820.10">
    <property type="entry name" value="Structural Genomics, Unknown Function 30-nov-00 1gh9 Mol_id"/>
    <property type="match status" value="1"/>
</dbReference>
<dbReference type="SMART" id="SM00923">
    <property type="entry name" value="MbtH"/>
    <property type="match status" value="1"/>
</dbReference>
<comment type="caution">
    <text evidence="2">The sequence shown here is derived from an EMBL/GenBank/DDBJ whole genome shotgun (WGS) entry which is preliminary data.</text>
</comment>
<dbReference type="PANTHER" id="PTHR38444:SF1">
    <property type="entry name" value="ENTEROBACTIN BIOSYNTHESIS PROTEIN YBDZ"/>
    <property type="match status" value="1"/>
</dbReference>
<dbReference type="Pfam" id="PF03621">
    <property type="entry name" value="MbtH"/>
    <property type="match status" value="1"/>
</dbReference>
<feature type="domain" description="MbtH-like" evidence="1">
    <location>
        <begin position="3"/>
        <end position="48"/>
    </location>
</feature>
<dbReference type="PANTHER" id="PTHR38444">
    <property type="entry name" value="ENTEROBACTIN BIOSYNTHESIS PROTEIN YBDZ"/>
    <property type="match status" value="1"/>
</dbReference>
<dbReference type="SUPFAM" id="SSF160582">
    <property type="entry name" value="MbtH-like"/>
    <property type="match status" value="1"/>
</dbReference>
<dbReference type="InterPro" id="IPR005153">
    <property type="entry name" value="MbtH-like_dom"/>
</dbReference>
<evidence type="ECO:0000259" key="1">
    <source>
        <dbReference type="SMART" id="SM00923"/>
    </source>
</evidence>
<evidence type="ECO:0000313" key="3">
    <source>
        <dbReference type="Proteomes" id="UP000598217"/>
    </source>
</evidence>
<dbReference type="RefSeq" id="WP_191275636.1">
    <property type="nucleotide sequence ID" value="NZ_BMXJ01000009.1"/>
</dbReference>
<protein>
    <submittedName>
        <fullName evidence="2">MbtH protein</fullName>
    </submittedName>
</protein>
<dbReference type="InterPro" id="IPR038020">
    <property type="entry name" value="MbtH-like_sf"/>
</dbReference>
<organism evidence="2 3">
    <name type="scientific">Nocardiopsis terrae</name>
    <dbReference type="NCBI Taxonomy" id="372655"/>
    <lineage>
        <taxon>Bacteria</taxon>
        <taxon>Bacillati</taxon>
        <taxon>Actinomycetota</taxon>
        <taxon>Actinomycetes</taxon>
        <taxon>Streptosporangiales</taxon>
        <taxon>Nocardiopsidaceae</taxon>
        <taxon>Nocardiopsis</taxon>
    </lineage>
</organism>
<gene>
    <name evidence="2" type="ORF">H4W79_000162</name>
</gene>
<sequence>MFSAEEYDVVVNHEEQYSLWPADRDLPDGWSREGTRGTREECLDRIERVWTDMRPRSLRERMAADHA</sequence>
<dbReference type="EMBL" id="JADBDY010000001">
    <property type="protein sequence ID" value="MBE1455948.1"/>
    <property type="molecule type" value="Genomic_DNA"/>
</dbReference>
<proteinExistence type="predicted"/>
<name>A0ABR9HAB5_9ACTN</name>
<dbReference type="Proteomes" id="UP000598217">
    <property type="component" value="Unassembled WGS sequence"/>
</dbReference>
<keyword evidence="3" id="KW-1185">Reference proteome</keyword>
<reference evidence="2 3" key="1">
    <citation type="submission" date="2020-10" db="EMBL/GenBank/DDBJ databases">
        <title>Sequencing the genomes of 1000 actinobacteria strains.</title>
        <authorList>
            <person name="Klenk H.-P."/>
        </authorList>
    </citation>
    <scope>NUCLEOTIDE SEQUENCE [LARGE SCALE GENOMIC DNA]</scope>
    <source>
        <strain evidence="2 3">DSM 45157</strain>
    </source>
</reference>
<evidence type="ECO:0000313" key="2">
    <source>
        <dbReference type="EMBL" id="MBE1455948.1"/>
    </source>
</evidence>
<accession>A0ABR9HAB5</accession>
<dbReference type="InterPro" id="IPR037407">
    <property type="entry name" value="MLP_fam"/>
</dbReference>